<dbReference type="Pfam" id="PF00018">
    <property type="entry name" value="SH3_1"/>
    <property type="match status" value="1"/>
</dbReference>
<dbReference type="PRINTS" id="PR00109">
    <property type="entry name" value="TYRKINASE"/>
</dbReference>
<dbReference type="STRING" id="6412.T1F9H9"/>
<dbReference type="SMART" id="SM00219">
    <property type="entry name" value="TyrKc"/>
    <property type="match status" value="1"/>
</dbReference>
<evidence type="ECO:0000256" key="10">
    <source>
        <dbReference type="PROSITE-ProRule" id="PRU00191"/>
    </source>
</evidence>
<dbReference type="InParanoid" id="T1F9H9"/>
<dbReference type="FunFam" id="1.10.510.10:FF:000052">
    <property type="entry name" value="Tyrosine-protein kinase"/>
    <property type="match status" value="1"/>
</dbReference>
<protein>
    <recommendedName>
        <fullName evidence="12">Tyrosine-protein kinase</fullName>
        <ecNumber evidence="12">2.7.10.2</ecNumber>
    </recommendedName>
</protein>
<dbReference type="InterPro" id="IPR011993">
    <property type="entry name" value="PH-like_dom_sf"/>
</dbReference>
<evidence type="ECO:0000259" key="13">
    <source>
        <dbReference type="PROSITE" id="PS50001"/>
    </source>
</evidence>
<dbReference type="EC" id="2.7.10.2" evidence="12"/>
<dbReference type="OrthoDB" id="28230at2759"/>
<dbReference type="SUPFAM" id="SSF50044">
    <property type="entry name" value="SH3-domain"/>
    <property type="match status" value="1"/>
</dbReference>
<comment type="catalytic activity">
    <reaction evidence="9 12">
        <text>L-tyrosyl-[protein] + ATP = O-phospho-L-tyrosyl-[protein] + ADP + H(+)</text>
        <dbReference type="Rhea" id="RHEA:10596"/>
        <dbReference type="Rhea" id="RHEA-COMP:10136"/>
        <dbReference type="Rhea" id="RHEA-COMP:20101"/>
        <dbReference type="ChEBI" id="CHEBI:15378"/>
        <dbReference type="ChEBI" id="CHEBI:30616"/>
        <dbReference type="ChEBI" id="CHEBI:46858"/>
        <dbReference type="ChEBI" id="CHEBI:61978"/>
        <dbReference type="ChEBI" id="CHEBI:456216"/>
        <dbReference type="EC" id="2.7.10.2"/>
    </reaction>
</comment>
<dbReference type="Gene3D" id="2.30.30.40">
    <property type="entry name" value="SH3 Domains"/>
    <property type="match status" value="1"/>
</dbReference>
<dbReference type="PROSITE" id="PS50001">
    <property type="entry name" value="SH2"/>
    <property type="match status" value="1"/>
</dbReference>
<keyword evidence="18" id="KW-1185">Reference proteome</keyword>
<comment type="similarity">
    <text evidence="12">Belongs to the protein kinase superfamily. Tyr protein kinase family.</text>
</comment>
<evidence type="ECO:0000256" key="5">
    <source>
        <dbReference type="ARBA" id="ARBA00022777"/>
    </source>
</evidence>
<keyword evidence="7 10" id="KW-0727">SH2 domain</keyword>
<evidence type="ECO:0000256" key="11">
    <source>
        <dbReference type="PROSITE-ProRule" id="PRU10141"/>
    </source>
</evidence>
<dbReference type="PROSITE" id="PS50011">
    <property type="entry name" value="PROTEIN_KINASE_DOM"/>
    <property type="match status" value="1"/>
</dbReference>
<dbReference type="GO" id="GO:0005737">
    <property type="term" value="C:cytoplasm"/>
    <property type="evidence" value="ECO:0007669"/>
    <property type="project" value="UniProtKB-ARBA"/>
</dbReference>
<evidence type="ECO:0000256" key="9">
    <source>
        <dbReference type="ARBA" id="ARBA00051245"/>
    </source>
</evidence>
<keyword evidence="2" id="KW-0597">Phosphoprotein</keyword>
<dbReference type="InterPro" id="IPR011009">
    <property type="entry name" value="Kinase-like_dom_sf"/>
</dbReference>
<feature type="domain" description="Protein kinase" evidence="15">
    <location>
        <begin position="319"/>
        <end position="558"/>
    </location>
</feature>
<dbReference type="AlphaFoldDB" id="T1F9H9"/>
<name>T1F9H9_HELRO</name>
<dbReference type="SMART" id="SM00233">
    <property type="entry name" value="PH"/>
    <property type="match status" value="1"/>
</dbReference>
<accession>T1F9H9</accession>
<dbReference type="FunFam" id="3.30.200.20:FF:000053">
    <property type="entry name" value="Tyrosine-protein kinase"/>
    <property type="match status" value="1"/>
</dbReference>
<dbReference type="InterPro" id="IPR001245">
    <property type="entry name" value="Ser-Thr/Tyr_kinase_cat_dom"/>
</dbReference>
<dbReference type="InterPro" id="IPR000980">
    <property type="entry name" value="SH2"/>
</dbReference>
<reference evidence="17" key="3">
    <citation type="submission" date="2015-06" db="UniProtKB">
        <authorList>
            <consortium name="EnsemblMetazoa"/>
        </authorList>
    </citation>
    <scope>IDENTIFICATION</scope>
</reference>
<dbReference type="InterPro" id="IPR001452">
    <property type="entry name" value="SH3_domain"/>
</dbReference>
<dbReference type="SUPFAM" id="SSF50729">
    <property type="entry name" value="PH domain-like"/>
    <property type="match status" value="1"/>
</dbReference>
<dbReference type="Gene3D" id="2.30.29.30">
    <property type="entry name" value="Pleckstrin-homology domain (PH domain)/Phosphotyrosine-binding domain (PTB)"/>
    <property type="match status" value="1"/>
</dbReference>
<dbReference type="InterPro" id="IPR000719">
    <property type="entry name" value="Prot_kinase_dom"/>
</dbReference>
<dbReference type="InterPro" id="IPR050198">
    <property type="entry name" value="Non-receptor_tyrosine_kinases"/>
</dbReference>
<dbReference type="eggNOG" id="KOG0197">
    <property type="taxonomic scope" value="Eukaryota"/>
</dbReference>
<dbReference type="Gene3D" id="1.10.510.10">
    <property type="entry name" value="Transferase(Phosphotransferase) domain 1"/>
    <property type="match status" value="1"/>
</dbReference>
<dbReference type="InterPro" id="IPR036028">
    <property type="entry name" value="SH3-like_dom_sf"/>
</dbReference>
<gene>
    <name evidence="17" type="primary">20205478</name>
    <name evidence="16" type="ORF">HELRODRAFT_175668</name>
</gene>
<keyword evidence="5 12" id="KW-0418">Kinase</keyword>
<reference evidence="16 18" key="2">
    <citation type="journal article" date="2013" name="Nature">
        <title>Insights into bilaterian evolution from three spiralian genomes.</title>
        <authorList>
            <person name="Simakov O."/>
            <person name="Marletaz F."/>
            <person name="Cho S.J."/>
            <person name="Edsinger-Gonzales E."/>
            <person name="Havlak P."/>
            <person name="Hellsten U."/>
            <person name="Kuo D.H."/>
            <person name="Larsson T."/>
            <person name="Lv J."/>
            <person name="Arendt D."/>
            <person name="Savage R."/>
            <person name="Osoegawa K."/>
            <person name="de Jong P."/>
            <person name="Grimwood J."/>
            <person name="Chapman J.A."/>
            <person name="Shapiro H."/>
            <person name="Aerts A."/>
            <person name="Otillar R.P."/>
            <person name="Terry A.Y."/>
            <person name="Boore J.L."/>
            <person name="Grigoriev I.V."/>
            <person name="Lindberg D.R."/>
            <person name="Seaver E.C."/>
            <person name="Weisblat D.A."/>
            <person name="Putnam N.H."/>
            <person name="Rokhsar D.S."/>
        </authorList>
    </citation>
    <scope>NUCLEOTIDE SEQUENCE</scope>
</reference>
<dbReference type="InterPro" id="IPR008266">
    <property type="entry name" value="Tyr_kinase_AS"/>
</dbReference>
<dbReference type="InterPro" id="IPR036860">
    <property type="entry name" value="SH2_dom_sf"/>
</dbReference>
<keyword evidence="1" id="KW-0728">SH3 domain</keyword>
<dbReference type="Pfam" id="PF00169">
    <property type="entry name" value="PH"/>
    <property type="match status" value="1"/>
</dbReference>
<keyword evidence="8 12" id="KW-0829">Tyrosine-protein kinase</keyword>
<organism evidence="17 18">
    <name type="scientific">Helobdella robusta</name>
    <name type="common">Californian leech</name>
    <dbReference type="NCBI Taxonomy" id="6412"/>
    <lineage>
        <taxon>Eukaryota</taxon>
        <taxon>Metazoa</taxon>
        <taxon>Spiralia</taxon>
        <taxon>Lophotrochozoa</taxon>
        <taxon>Annelida</taxon>
        <taxon>Clitellata</taxon>
        <taxon>Hirudinea</taxon>
        <taxon>Rhynchobdellida</taxon>
        <taxon>Glossiphoniidae</taxon>
        <taxon>Helobdella</taxon>
    </lineage>
</organism>
<dbReference type="InterPro" id="IPR017441">
    <property type="entry name" value="Protein_kinase_ATP_BS"/>
</dbReference>
<evidence type="ECO:0000256" key="2">
    <source>
        <dbReference type="ARBA" id="ARBA00022553"/>
    </source>
</evidence>
<dbReference type="FunCoup" id="T1F9H9">
    <property type="interactions" value="197"/>
</dbReference>
<dbReference type="PROSITE" id="PS00109">
    <property type="entry name" value="PROTEIN_KINASE_TYR"/>
    <property type="match status" value="1"/>
</dbReference>
<dbReference type="KEGG" id="hro:HELRODRAFT_175668"/>
<dbReference type="HOGENOM" id="CLU_000288_7_2_1"/>
<evidence type="ECO:0000256" key="8">
    <source>
        <dbReference type="ARBA" id="ARBA00023137"/>
    </source>
</evidence>
<dbReference type="SMART" id="SM00252">
    <property type="entry name" value="SH2"/>
    <property type="match status" value="1"/>
</dbReference>
<evidence type="ECO:0000256" key="12">
    <source>
        <dbReference type="RuleBase" id="RU362096"/>
    </source>
</evidence>
<evidence type="ECO:0000256" key="3">
    <source>
        <dbReference type="ARBA" id="ARBA00022679"/>
    </source>
</evidence>
<evidence type="ECO:0000256" key="4">
    <source>
        <dbReference type="ARBA" id="ARBA00022741"/>
    </source>
</evidence>
<dbReference type="EnsemblMetazoa" id="HelroT175668">
    <property type="protein sequence ID" value="HelroP175668"/>
    <property type="gene ID" value="HelroG175668"/>
</dbReference>
<proteinExistence type="inferred from homology"/>
<dbReference type="InterPro" id="IPR001849">
    <property type="entry name" value="PH_domain"/>
</dbReference>
<dbReference type="Pfam" id="PF07714">
    <property type="entry name" value="PK_Tyr_Ser-Thr"/>
    <property type="match status" value="1"/>
</dbReference>
<feature type="binding site" evidence="11">
    <location>
        <position position="347"/>
    </location>
    <ligand>
        <name>ATP</name>
        <dbReference type="ChEBI" id="CHEBI:30616"/>
    </ligand>
</feature>
<keyword evidence="4 11" id="KW-0547">Nucleotide-binding</keyword>
<feature type="domain" description="PH" evidence="14">
    <location>
        <begin position="14"/>
        <end position="117"/>
    </location>
</feature>
<dbReference type="PROSITE" id="PS50003">
    <property type="entry name" value="PH_DOMAIN"/>
    <property type="match status" value="1"/>
</dbReference>
<evidence type="ECO:0000259" key="14">
    <source>
        <dbReference type="PROSITE" id="PS50003"/>
    </source>
</evidence>
<evidence type="ECO:0000256" key="6">
    <source>
        <dbReference type="ARBA" id="ARBA00022840"/>
    </source>
</evidence>
<evidence type="ECO:0000259" key="15">
    <source>
        <dbReference type="PROSITE" id="PS50011"/>
    </source>
</evidence>
<dbReference type="PROSITE" id="PS00107">
    <property type="entry name" value="PROTEIN_KINASE_ATP"/>
    <property type="match status" value="1"/>
</dbReference>
<dbReference type="GO" id="GO:0005886">
    <property type="term" value="C:plasma membrane"/>
    <property type="evidence" value="ECO:0000318"/>
    <property type="project" value="GO_Central"/>
</dbReference>
<dbReference type="Pfam" id="PF00017">
    <property type="entry name" value="SH2"/>
    <property type="match status" value="1"/>
</dbReference>
<dbReference type="Gene3D" id="3.30.505.10">
    <property type="entry name" value="SH2 domain"/>
    <property type="match status" value="1"/>
</dbReference>
<dbReference type="EMBL" id="KB096900">
    <property type="protein sequence ID" value="ESO00685.1"/>
    <property type="molecule type" value="Genomic_DNA"/>
</dbReference>
<dbReference type="EMBL" id="AMQM01005394">
    <property type="status" value="NOT_ANNOTATED_CDS"/>
    <property type="molecule type" value="Genomic_DNA"/>
</dbReference>
<dbReference type="CTD" id="20205478"/>
<dbReference type="OMA" id="RYPGHAC"/>
<dbReference type="Proteomes" id="UP000015101">
    <property type="component" value="Unassembled WGS sequence"/>
</dbReference>
<evidence type="ECO:0000313" key="16">
    <source>
        <dbReference type="EMBL" id="ESO00685.1"/>
    </source>
</evidence>
<evidence type="ECO:0000313" key="17">
    <source>
        <dbReference type="EnsemblMetazoa" id="HelroP175668"/>
    </source>
</evidence>
<evidence type="ECO:0000313" key="18">
    <source>
        <dbReference type="Proteomes" id="UP000015101"/>
    </source>
</evidence>
<sequence>MGSTELKLDFMSKRSQMKGRIKTDSYKSRWFKLTPTALFYYDGKITTGIGKVKGQIDLKTIKVIEKVDGEGLGNKQNVFQIVYNDPNKFESVYTLYIVAAHAKQQEDWILALREAAKMENAQFSPIYHLGVWMYKQGKWSCCGNFNFRNKGCLPSFCATSKNVAREEAQRQSSRDTENLKVLALFEYQSKSKEELSLKKGEELEILSSNLNDDWVKAKNEDGWYFKDISRAQAETILESNGQEGCFMVRDSSRQGIYTLSLYFKPDKKSDGEVKHYHIKQSGNDYFLTEKHKFLTLPELVYYHKHNCAAHTVNIDPKELELREKLGSGQFGTVHRAIYKETTEVAVKTMKEGSMSELDFLEEAKIMAKLHHPNLVQLYGVSANQRPIMIITEYMRHGSLYSYLRRTKHHLMKKQDQLIDICLQICKAMAYLEKNSIIHRDLASRNCLVGDNYVVKVCDFGLARFVLDDEYTSSEGAKFPVRWASVEVLTHQFFSSKSDVWAYGVLMWEIFTCGDLPYLGVENLDVYDHVSKYGNRLEKPDKCSDEIYQIMQKTWQEVS</sequence>
<feature type="domain" description="SH2" evidence="13">
    <location>
        <begin position="223"/>
        <end position="325"/>
    </location>
</feature>
<dbReference type="PANTHER" id="PTHR24418">
    <property type="entry name" value="TYROSINE-PROTEIN KINASE"/>
    <property type="match status" value="1"/>
</dbReference>
<evidence type="ECO:0000256" key="7">
    <source>
        <dbReference type="ARBA" id="ARBA00022999"/>
    </source>
</evidence>
<dbReference type="GeneID" id="20205478"/>
<keyword evidence="3 12" id="KW-0808">Transferase</keyword>
<dbReference type="PRINTS" id="PR00401">
    <property type="entry name" value="SH2DOMAIN"/>
</dbReference>
<dbReference type="GO" id="GO:0004715">
    <property type="term" value="F:non-membrane spanning protein tyrosine kinase activity"/>
    <property type="evidence" value="ECO:0000318"/>
    <property type="project" value="GO_Central"/>
</dbReference>
<dbReference type="SUPFAM" id="SSF56112">
    <property type="entry name" value="Protein kinase-like (PK-like)"/>
    <property type="match status" value="1"/>
</dbReference>
<keyword evidence="6 11" id="KW-0067">ATP-binding</keyword>
<evidence type="ECO:0000256" key="1">
    <source>
        <dbReference type="ARBA" id="ARBA00022443"/>
    </source>
</evidence>
<dbReference type="GO" id="GO:0005524">
    <property type="term" value="F:ATP binding"/>
    <property type="evidence" value="ECO:0007669"/>
    <property type="project" value="UniProtKB-UniRule"/>
</dbReference>
<dbReference type="SUPFAM" id="SSF55550">
    <property type="entry name" value="SH2 domain"/>
    <property type="match status" value="1"/>
</dbReference>
<dbReference type="RefSeq" id="XP_009021322.1">
    <property type="nucleotide sequence ID" value="XM_009023074.1"/>
</dbReference>
<dbReference type="InterPro" id="IPR020635">
    <property type="entry name" value="Tyr_kinase_cat_dom"/>
</dbReference>
<reference evidence="18" key="1">
    <citation type="submission" date="2012-12" db="EMBL/GenBank/DDBJ databases">
        <authorList>
            <person name="Hellsten U."/>
            <person name="Grimwood J."/>
            <person name="Chapman J.A."/>
            <person name="Shapiro H."/>
            <person name="Aerts A."/>
            <person name="Otillar R.P."/>
            <person name="Terry A.Y."/>
            <person name="Boore J.L."/>
            <person name="Simakov O."/>
            <person name="Marletaz F."/>
            <person name="Cho S.-J."/>
            <person name="Edsinger-Gonzales E."/>
            <person name="Havlak P."/>
            <person name="Kuo D.-H."/>
            <person name="Larsson T."/>
            <person name="Lv J."/>
            <person name="Arendt D."/>
            <person name="Savage R."/>
            <person name="Osoegawa K."/>
            <person name="de Jong P."/>
            <person name="Lindberg D.R."/>
            <person name="Seaver E.C."/>
            <person name="Weisblat D.A."/>
            <person name="Putnam N.H."/>
            <person name="Grigoriev I.V."/>
            <person name="Rokhsar D.S."/>
        </authorList>
    </citation>
    <scope>NUCLEOTIDE SEQUENCE</scope>
</reference>